<organism evidence="1 2">
    <name type="scientific">Schizophyllum amplum</name>
    <dbReference type="NCBI Taxonomy" id="97359"/>
    <lineage>
        <taxon>Eukaryota</taxon>
        <taxon>Fungi</taxon>
        <taxon>Dikarya</taxon>
        <taxon>Basidiomycota</taxon>
        <taxon>Agaricomycotina</taxon>
        <taxon>Agaricomycetes</taxon>
        <taxon>Agaricomycetidae</taxon>
        <taxon>Agaricales</taxon>
        <taxon>Schizophyllaceae</taxon>
        <taxon>Schizophyllum</taxon>
    </lineage>
</organism>
<dbReference type="SUPFAM" id="SSF81383">
    <property type="entry name" value="F-box domain"/>
    <property type="match status" value="1"/>
</dbReference>
<reference evidence="1 2" key="1">
    <citation type="journal article" date="2019" name="New Phytol.">
        <title>Comparative genomics reveals unique wood-decay strategies and fruiting body development in the Schizophyllaceae.</title>
        <authorList>
            <person name="Almasi E."/>
            <person name="Sahu N."/>
            <person name="Krizsan K."/>
            <person name="Balint B."/>
            <person name="Kovacs G.M."/>
            <person name="Kiss B."/>
            <person name="Cseklye J."/>
            <person name="Drula E."/>
            <person name="Henrissat B."/>
            <person name="Nagy I."/>
            <person name="Chovatia M."/>
            <person name="Adam C."/>
            <person name="LaButti K."/>
            <person name="Lipzen A."/>
            <person name="Riley R."/>
            <person name="Grigoriev I.V."/>
            <person name="Nagy L.G."/>
        </authorList>
    </citation>
    <scope>NUCLEOTIDE SEQUENCE [LARGE SCALE GENOMIC DNA]</scope>
    <source>
        <strain evidence="1 2">NL-1724</strain>
    </source>
</reference>
<sequence length="313" mass="35865">MAPACMDMLPVEVLDITFAFLSTMDAGISLSRAAGVNRLWHELAVDYLWENVDLLDVLRLLPRDAWCFCERVEWPTSRKSYEQEADDWWYLKVIPLGSQTSRSARDLKKPVFVLTRLICQSEWERLAQYTARIRTLYARAYRRDRDGDLSDVFMNRIKGDTPVQRDIFRDRCPIYEALSYPPPPVPLFKNLKSIVMNSAALHTRRILRLFASDKLRCIDCQMVDGWESGWQFKELVEAAPTLVHTLKTLRVNAMPMELLKTFRGLQTVNIGGDEDPDTWRVLSTLPLLRSLTIRNPHAGGLGSPRPSPDASPA</sequence>
<evidence type="ECO:0000313" key="2">
    <source>
        <dbReference type="Proteomes" id="UP000320762"/>
    </source>
</evidence>
<keyword evidence="2" id="KW-1185">Reference proteome</keyword>
<dbReference type="AlphaFoldDB" id="A0A550C4C9"/>
<accession>A0A550C4C9</accession>
<gene>
    <name evidence="1" type="ORF">BD626DRAFT_572605</name>
</gene>
<proteinExistence type="predicted"/>
<dbReference type="Proteomes" id="UP000320762">
    <property type="component" value="Unassembled WGS sequence"/>
</dbReference>
<evidence type="ECO:0000313" key="1">
    <source>
        <dbReference type="EMBL" id="TRM59664.1"/>
    </source>
</evidence>
<dbReference type="InterPro" id="IPR036047">
    <property type="entry name" value="F-box-like_dom_sf"/>
</dbReference>
<dbReference type="EMBL" id="VDMD01000027">
    <property type="protein sequence ID" value="TRM59664.1"/>
    <property type="molecule type" value="Genomic_DNA"/>
</dbReference>
<name>A0A550C4C9_9AGAR</name>
<comment type="caution">
    <text evidence="1">The sequence shown here is derived from an EMBL/GenBank/DDBJ whole genome shotgun (WGS) entry which is preliminary data.</text>
</comment>
<dbReference type="CDD" id="cd09917">
    <property type="entry name" value="F-box_SF"/>
    <property type="match status" value="1"/>
</dbReference>
<protein>
    <recommendedName>
        <fullName evidence="3">F-box domain-containing protein</fullName>
    </recommendedName>
</protein>
<evidence type="ECO:0008006" key="3">
    <source>
        <dbReference type="Google" id="ProtNLM"/>
    </source>
</evidence>